<feature type="domain" description="Epoxide hydrolase N-terminal" evidence="4">
    <location>
        <begin position="26"/>
        <end position="145"/>
    </location>
</feature>
<accession>A0ABS1M016</accession>
<dbReference type="InterPro" id="IPR016292">
    <property type="entry name" value="Epoxide_hydrolase"/>
</dbReference>
<evidence type="ECO:0000313" key="5">
    <source>
        <dbReference type="EMBL" id="MBL1073671.1"/>
    </source>
</evidence>
<reference evidence="5 6" key="1">
    <citation type="submission" date="2021-01" db="EMBL/GenBank/DDBJ databases">
        <title>WGS of actinomycetes isolated from Thailand.</title>
        <authorList>
            <person name="Thawai C."/>
        </authorList>
    </citation>
    <scope>NUCLEOTIDE SEQUENCE [LARGE SCALE GENOMIC DNA]</scope>
    <source>
        <strain evidence="5 6">LPG 2</strain>
    </source>
</reference>
<keyword evidence="6" id="KW-1185">Reference proteome</keyword>
<evidence type="ECO:0000256" key="1">
    <source>
        <dbReference type="ARBA" id="ARBA00010088"/>
    </source>
</evidence>
<comment type="similarity">
    <text evidence="1">Belongs to the peptidase S33 family.</text>
</comment>
<dbReference type="PANTHER" id="PTHR21661:SF35">
    <property type="entry name" value="EPOXIDE HYDROLASE"/>
    <property type="match status" value="1"/>
</dbReference>
<name>A0ABS1M016_9NOCA</name>
<keyword evidence="3 5" id="KW-0378">Hydrolase</keyword>
<evidence type="ECO:0000256" key="2">
    <source>
        <dbReference type="ARBA" id="ARBA00022797"/>
    </source>
</evidence>
<dbReference type="Gene3D" id="3.40.50.1820">
    <property type="entry name" value="alpha/beta hydrolase"/>
    <property type="match status" value="1"/>
</dbReference>
<dbReference type="EMBL" id="JAERRJ010000002">
    <property type="protein sequence ID" value="MBL1073671.1"/>
    <property type="molecule type" value="Genomic_DNA"/>
</dbReference>
<proteinExistence type="inferred from homology"/>
<evidence type="ECO:0000313" key="6">
    <source>
        <dbReference type="Proteomes" id="UP000602198"/>
    </source>
</evidence>
<evidence type="ECO:0000256" key="3">
    <source>
        <dbReference type="ARBA" id="ARBA00022801"/>
    </source>
</evidence>
<gene>
    <name evidence="5" type="ORF">JK358_04630</name>
</gene>
<dbReference type="InterPro" id="IPR029058">
    <property type="entry name" value="AB_hydrolase_fold"/>
</dbReference>
<dbReference type="SUPFAM" id="SSF53474">
    <property type="entry name" value="alpha/beta-Hydrolases"/>
    <property type="match status" value="1"/>
</dbReference>
<dbReference type="InterPro" id="IPR010497">
    <property type="entry name" value="Epoxide_hydro_N"/>
</dbReference>
<protein>
    <submittedName>
        <fullName evidence="5">Epoxide hydrolase</fullName>
    </submittedName>
</protein>
<comment type="caution">
    <text evidence="5">The sequence shown here is derived from an EMBL/GenBank/DDBJ whole genome shotgun (WGS) entry which is preliminary data.</text>
</comment>
<keyword evidence="2" id="KW-0058">Aromatic hydrocarbons catabolism</keyword>
<dbReference type="PIRSF" id="PIRSF001112">
    <property type="entry name" value="Epoxide_hydrolase"/>
    <property type="match status" value="1"/>
</dbReference>
<dbReference type="GO" id="GO:0016787">
    <property type="term" value="F:hydrolase activity"/>
    <property type="evidence" value="ECO:0007669"/>
    <property type="project" value="UniProtKB-KW"/>
</dbReference>
<dbReference type="PANTHER" id="PTHR21661">
    <property type="entry name" value="EPOXIDE HYDROLASE 1-RELATED"/>
    <property type="match status" value="1"/>
</dbReference>
<organism evidence="5 6">
    <name type="scientific">Nocardia acididurans</name>
    <dbReference type="NCBI Taxonomy" id="2802282"/>
    <lineage>
        <taxon>Bacteria</taxon>
        <taxon>Bacillati</taxon>
        <taxon>Actinomycetota</taxon>
        <taxon>Actinomycetes</taxon>
        <taxon>Mycobacteriales</taxon>
        <taxon>Nocardiaceae</taxon>
        <taxon>Nocardia</taxon>
    </lineage>
</organism>
<dbReference type="Proteomes" id="UP000602198">
    <property type="component" value="Unassembled WGS sequence"/>
</dbReference>
<sequence>MLCSDTVVGRAEHPALPPKEHAMSDIRPFRIDIPQADLDDLTYRLTHTRFAAELPAERFAGKVDLGIPVPPGWEYGVPGAFVKPLIQRWRDEFDWRAVEKKLNEFPHYLTEIDGQTIHFIHVPSANPEATPLMLNHGWPSSFVEYLGLVERLTDDFHLVIPSYPGFAFSGPTTDIGWTPERMAAAYVELMRRLGYERYGVHGNDGGSIVSPEMGRLAPEAVIGVHVTQIFAFPKGEEGEFDGLSEQDLAYIQFGQKFLEHSIHDFTQRAQPSTIAAGLSDSPAGQLAWSGQLLGALDPDEILTNVAIYWFTNTSASSARFYYENAKGVHASEPTTVPIGLASFGYDYKPPRKFAERDHANIVQWNEYAEGGHWSAYEVPDLLATDIRGFFAALK</sequence>
<evidence type="ECO:0000259" key="4">
    <source>
        <dbReference type="Pfam" id="PF06441"/>
    </source>
</evidence>
<dbReference type="Pfam" id="PF06441">
    <property type="entry name" value="EHN"/>
    <property type="match status" value="1"/>
</dbReference>